<feature type="transmembrane region" description="Helical" evidence="1">
    <location>
        <begin position="12"/>
        <end position="35"/>
    </location>
</feature>
<dbReference type="RefSeq" id="WP_062374550.1">
    <property type="nucleotide sequence ID" value="NZ_LNCD01000132.1"/>
</dbReference>
<reference evidence="2 3" key="1">
    <citation type="submission" date="2015-11" db="EMBL/GenBank/DDBJ databases">
        <title>Draft Genome Sequence of the Strain BR 10423 (Rhizobium sp.) isolated from nodules of Mimosa pudica.</title>
        <authorList>
            <person name="Barauna A.C."/>
            <person name="Zilli J.E."/>
            <person name="Simoes-Araujo J.L."/>
            <person name="Reis V.M."/>
            <person name="James E.K."/>
            <person name="Reis F.B.Jr."/>
            <person name="Rouws L.F."/>
            <person name="Passos S.R."/>
            <person name="Gois S.R."/>
        </authorList>
    </citation>
    <scope>NUCLEOTIDE SEQUENCE [LARGE SCALE GENOMIC DNA]</scope>
    <source>
        <strain evidence="2 3">BR10423</strain>
    </source>
</reference>
<accession>A0A109J5T6</accession>
<dbReference type="AlphaFoldDB" id="A0A109J5T6"/>
<keyword evidence="1" id="KW-0812">Transmembrane</keyword>
<evidence type="ECO:0000256" key="1">
    <source>
        <dbReference type="SAM" id="Phobius"/>
    </source>
</evidence>
<dbReference type="Proteomes" id="UP000068164">
    <property type="component" value="Unassembled WGS sequence"/>
</dbReference>
<dbReference type="PIRSF" id="PIRSF011386">
    <property type="entry name" value="FixH"/>
    <property type="match status" value="1"/>
</dbReference>
<keyword evidence="1" id="KW-0472">Membrane</keyword>
<proteinExistence type="predicted"/>
<dbReference type="InterPro" id="IPR018037">
    <property type="entry name" value="FixH_proteobacterial"/>
</dbReference>
<name>A0A109J5T6_9HYPH</name>
<comment type="caution">
    <text evidence="2">The sequence shown here is derived from an EMBL/GenBank/DDBJ whole genome shotgun (WGS) entry which is preliminary data.</text>
</comment>
<dbReference type="EMBL" id="LNCD01000132">
    <property type="protein sequence ID" value="KWV42870.1"/>
    <property type="molecule type" value="Genomic_DNA"/>
</dbReference>
<dbReference type="Pfam" id="PF05751">
    <property type="entry name" value="FixH"/>
    <property type="match status" value="1"/>
</dbReference>
<sequence>MTARTHGFTGRHMLFVTSAFFAVVIGVNVTMAWLASSSWSGLVVENTYVASQEFNKKAAAIKALAATGISGSISMSHGVFHYNLRNRDGSPAAADIVVANFKRPVGDHEDFNISLEKAGEGSFTTSRHVPSGDWIVELISRRGDAVVMHEAVRFDTAGFGQ</sequence>
<evidence type="ECO:0000313" key="3">
    <source>
        <dbReference type="Proteomes" id="UP000068164"/>
    </source>
</evidence>
<protein>
    <submittedName>
        <fullName evidence="2">Cation transporter</fullName>
    </submittedName>
</protein>
<keyword evidence="3" id="KW-1185">Reference proteome</keyword>
<dbReference type="OrthoDB" id="1495896at2"/>
<dbReference type="InterPro" id="IPR008620">
    <property type="entry name" value="FixH"/>
</dbReference>
<keyword evidence="1" id="KW-1133">Transmembrane helix</keyword>
<gene>
    <name evidence="2" type="ORF">AS026_20290</name>
</gene>
<organism evidence="2 3">
    <name type="scientific">Rhizobium altiplani</name>
    <dbReference type="NCBI Taxonomy" id="1864509"/>
    <lineage>
        <taxon>Bacteria</taxon>
        <taxon>Pseudomonadati</taxon>
        <taxon>Pseudomonadota</taxon>
        <taxon>Alphaproteobacteria</taxon>
        <taxon>Hyphomicrobiales</taxon>
        <taxon>Rhizobiaceae</taxon>
        <taxon>Rhizobium/Agrobacterium group</taxon>
        <taxon>Rhizobium</taxon>
    </lineage>
</organism>
<evidence type="ECO:0000313" key="2">
    <source>
        <dbReference type="EMBL" id="KWV42870.1"/>
    </source>
</evidence>